<evidence type="ECO:0000256" key="5">
    <source>
        <dbReference type="ARBA" id="ARBA00023237"/>
    </source>
</evidence>
<dbReference type="InterPro" id="IPR011990">
    <property type="entry name" value="TPR-like_helical_dom_sf"/>
</dbReference>
<evidence type="ECO:0000256" key="3">
    <source>
        <dbReference type="ARBA" id="ARBA00022729"/>
    </source>
</evidence>
<evidence type="ECO:0000313" key="8">
    <source>
        <dbReference type="EMBL" id="KAA3759543.1"/>
    </source>
</evidence>
<dbReference type="GO" id="GO:0009279">
    <property type="term" value="C:cell outer membrane"/>
    <property type="evidence" value="ECO:0007669"/>
    <property type="project" value="UniProtKB-SubCell"/>
</dbReference>
<evidence type="ECO:0000259" key="7">
    <source>
        <dbReference type="Pfam" id="PF14322"/>
    </source>
</evidence>
<dbReference type="CDD" id="cd08977">
    <property type="entry name" value="SusD"/>
    <property type="match status" value="1"/>
</dbReference>
<dbReference type="InterPro" id="IPR033985">
    <property type="entry name" value="SusD-like_N"/>
</dbReference>
<comment type="subcellular location">
    <subcellularLocation>
        <location evidence="1">Cell outer membrane</location>
    </subcellularLocation>
</comment>
<keyword evidence="5" id="KW-0998">Cell outer membrane</keyword>
<evidence type="ECO:0000256" key="2">
    <source>
        <dbReference type="ARBA" id="ARBA00006275"/>
    </source>
</evidence>
<dbReference type="Pfam" id="PF14322">
    <property type="entry name" value="SusD-like_3"/>
    <property type="match status" value="1"/>
</dbReference>
<dbReference type="Gene3D" id="1.25.40.390">
    <property type="match status" value="1"/>
</dbReference>
<accession>A0A7J4XE85</accession>
<dbReference type="InterPro" id="IPR012944">
    <property type="entry name" value="SusD_RagB_dom"/>
</dbReference>
<protein>
    <submittedName>
        <fullName evidence="8">RagB/SusD family nutrient uptake outer membrane protein</fullName>
    </submittedName>
</protein>
<keyword evidence="3" id="KW-0732">Signal</keyword>
<evidence type="ECO:0000256" key="1">
    <source>
        <dbReference type="ARBA" id="ARBA00004442"/>
    </source>
</evidence>
<gene>
    <name evidence="8" type="ORF">F3F73_19110</name>
</gene>
<comment type="caution">
    <text evidence="8">The sequence shown here is derived from an EMBL/GenBank/DDBJ whole genome shotgun (WGS) entry which is preliminary data.</text>
</comment>
<evidence type="ECO:0000313" key="9">
    <source>
        <dbReference type="Proteomes" id="UP000422221"/>
    </source>
</evidence>
<sequence length="552" mass="63693">MRTYKIFSCLLAILFYGCDDYLDRAPDLNLDENKIFTNYETAYKFQADIYTNLLKGFNVLGSFDPAPIACATDEAESRFGWNTSNSFNVGSYDDVDNQLTRNYEGIRKANVFLSKKDIIPFPSQEMRERLLGETLFLRAFFFHEIIKRYGGMPILNDKLLYPNDNLSLPRNSYMECVNAILEDLKQAIGLLPVTVNENEQGRITRGVAMALKARVLLYAASPLWDKENTNPEKWKLAYEAAADVLNLKDEDGNPAYRLFDRGNGAADYEKVFLLRPDEGNSEVIFWYNNVPVGFTSSEIKVWAPSGEGFGGVGAVAPTQNFVDLYEMNNGKPITDEDSGYDAQDPYKNRDPRFYKTVIYNGSIWQGITAELYMGGKHRLSKDRCRTGYYVRKYLPESLNEKSSNKAYHNWIYFRLAEMYLNYAEALNEGLPVPSTEVYNAVNAVRKRSGMPALPQGLSQTAMRQRIKNERAIELAFEEHRWWDVRRWKDGETYFNGPMYEMEITKNSDNSYTYNKVVFEDRIFTDKMNLYPIPKSDMDKNPLYQQNPGWNNY</sequence>
<feature type="domain" description="RagB/SusD" evidence="6">
    <location>
        <begin position="308"/>
        <end position="549"/>
    </location>
</feature>
<dbReference type="SUPFAM" id="SSF48452">
    <property type="entry name" value="TPR-like"/>
    <property type="match status" value="1"/>
</dbReference>
<dbReference type="Proteomes" id="UP000422221">
    <property type="component" value="Unassembled WGS sequence"/>
</dbReference>
<evidence type="ECO:0000256" key="4">
    <source>
        <dbReference type="ARBA" id="ARBA00023136"/>
    </source>
</evidence>
<reference evidence="8 9" key="1">
    <citation type="journal article" date="2019" name="Nat. Med.">
        <title>A library of human gut bacterial isolates paired with longitudinal multiomics data enables mechanistic microbiome research.</title>
        <authorList>
            <person name="Poyet M."/>
            <person name="Groussin M."/>
            <person name="Gibbons S.M."/>
            <person name="Avila-Pacheco J."/>
            <person name="Jiang X."/>
            <person name="Kearney S.M."/>
            <person name="Perrotta A.R."/>
            <person name="Berdy B."/>
            <person name="Zhao S."/>
            <person name="Lieberman T.D."/>
            <person name="Swanson P.K."/>
            <person name="Smith M."/>
            <person name="Roesemann S."/>
            <person name="Alexander J.E."/>
            <person name="Rich S.A."/>
            <person name="Livny J."/>
            <person name="Vlamakis H."/>
            <person name="Clish C."/>
            <person name="Bullock K."/>
            <person name="Deik A."/>
            <person name="Scott J."/>
            <person name="Pierce K.A."/>
            <person name="Xavier R.J."/>
            <person name="Alm E.J."/>
        </authorList>
    </citation>
    <scope>NUCLEOTIDE SEQUENCE [LARGE SCALE GENOMIC DNA]</scope>
    <source>
        <strain evidence="8 9">BIOML-A10</strain>
    </source>
</reference>
<dbReference type="PROSITE" id="PS51257">
    <property type="entry name" value="PROKAR_LIPOPROTEIN"/>
    <property type="match status" value="1"/>
</dbReference>
<keyword evidence="4" id="KW-0472">Membrane</keyword>
<evidence type="ECO:0000259" key="6">
    <source>
        <dbReference type="Pfam" id="PF07980"/>
    </source>
</evidence>
<proteinExistence type="inferred from homology"/>
<comment type="similarity">
    <text evidence="2">Belongs to the SusD family.</text>
</comment>
<organism evidence="8 9">
    <name type="scientific">Bacteroides salyersiae</name>
    <dbReference type="NCBI Taxonomy" id="291644"/>
    <lineage>
        <taxon>Bacteria</taxon>
        <taxon>Pseudomonadati</taxon>
        <taxon>Bacteroidota</taxon>
        <taxon>Bacteroidia</taxon>
        <taxon>Bacteroidales</taxon>
        <taxon>Bacteroidaceae</taxon>
        <taxon>Bacteroides</taxon>
    </lineage>
</organism>
<name>A0A7J4XE85_9BACE</name>
<dbReference type="Pfam" id="PF07980">
    <property type="entry name" value="SusD_RagB"/>
    <property type="match status" value="1"/>
</dbReference>
<dbReference type="RefSeq" id="WP_130058910.1">
    <property type="nucleotide sequence ID" value="NZ_JADNPJ010000002.1"/>
</dbReference>
<dbReference type="EMBL" id="VWMK01000022">
    <property type="protein sequence ID" value="KAA3759543.1"/>
    <property type="molecule type" value="Genomic_DNA"/>
</dbReference>
<dbReference type="AlphaFoldDB" id="A0A7J4XE85"/>
<feature type="domain" description="SusD-like N-terminal" evidence="7">
    <location>
        <begin position="82"/>
        <end position="217"/>
    </location>
</feature>